<evidence type="ECO:0000256" key="1">
    <source>
        <dbReference type="ARBA" id="ARBA00008668"/>
    </source>
</evidence>
<gene>
    <name evidence="3" type="ORF">ILEXP_LOCUS16601</name>
</gene>
<feature type="chain" id="PRO_5044777068" description="GDSL esterase/lipase" evidence="2">
    <location>
        <begin position="27"/>
        <end position="167"/>
    </location>
</feature>
<evidence type="ECO:0000256" key="2">
    <source>
        <dbReference type="SAM" id="SignalP"/>
    </source>
</evidence>
<comment type="similarity">
    <text evidence="1">Belongs to the 'GDSL' lipolytic enzyme family.</text>
</comment>
<dbReference type="Proteomes" id="UP001642360">
    <property type="component" value="Unassembled WGS sequence"/>
</dbReference>
<dbReference type="InterPro" id="IPR001087">
    <property type="entry name" value="GDSL"/>
</dbReference>
<comment type="caution">
    <text evidence="3">The sequence shown here is derived from an EMBL/GenBank/DDBJ whole genome shotgun (WGS) entry which is preliminary data.</text>
</comment>
<dbReference type="Pfam" id="PF00657">
    <property type="entry name" value="Lipase_GDSL"/>
    <property type="match status" value="1"/>
</dbReference>
<accession>A0ABC8RVU0</accession>
<reference evidence="3 4" key="1">
    <citation type="submission" date="2024-02" db="EMBL/GenBank/DDBJ databases">
        <authorList>
            <person name="Vignale AGUSTIN F."/>
            <person name="Sosa J E."/>
            <person name="Modenutti C."/>
        </authorList>
    </citation>
    <scope>NUCLEOTIDE SEQUENCE [LARGE SCALE GENOMIC DNA]</scope>
</reference>
<name>A0ABC8RVU0_9AQUA</name>
<dbReference type="InterPro" id="IPR036514">
    <property type="entry name" value="SGNH_hydro_sf"/>
</dbReference>
<evidence type="ECO:0008006" key="5">
    <source>
        <dbReference type="Google" id="ProtNLM"/>
    </source>
</evidence>
<keyword evidence="2" id="KW-0732">Signal</keyword>
<feature type="signal peptide" evidence="2">
    <location>
        <begin position="1"/>
        <end position="26"/>
    </location>
</feature>
<sequence length="167" mass="18651">MNSSNISLALHHLFFLVFIFIHRAQAQVLTKQKISNTSVSALFVFGDSSADSGNNNFILTLAKANFQPYGRDFVDHKPTGRFSNGRLVSDFISSYLGFEKYPAPYVDPMLSMEDMETGVCFASAGSGYDPLTPILNYTIILANRLWGNDDDVLFSNMFIKLTKLIMI</sequence>
<dbReference type="InterPro" id="IPR050592">
    <property type="entry name" value="GDSL_lipolytic_enzyme"/>
</dbReference>
<proteinExistence type="inferred from homology"/>
<dbReference type="PANTHER" id="PTHR45642">
    <property type="entry name" value="GDSL ESTERASE/LIPASE EXL3"/>
    <property type="match status" value="1"/>
</dbReference>
<dbReference type="PANTHER" id="PTHR45642:SF3">
    <property type="entry name" value="OS09G0540400 PROTEIN"/>
    <property type="match status" value="1"/>
</dbReference>
<dbReference type="Gene3D" id="3.40.50.1110">
    <property type="entry name" value="SGNH hydrolase"/>
    <property type="match status" value="1"/>
</dbReference>
<keyword evidence="4" id="KW-1185">Reference proteome</keyword>
<dbReference type="AlphaFoldDB" id="A0ABC8RVU0"/>
<organism evidence="3 4">
    <name type="scientific">Ilex paraguariensis</name>
    <name type="common">yerba mate</name>
    <dbReference type="NCBI Taxonomy" id="185542"/>
    <lineage>
        <taxon>Eukaryota</taxon>
        <taxon>Viridiplantae</taxon>
        <taxon>Streptophyta</taxon>
        <taxon>Embryophyta</taxon>
        <taxon>Tracheophyta</taxon>
        <taxon>Spermatophyta</taxon>
        <taxon>Magnoliopsida</taxon>
        <taxon>eudicotyledons</taxon>
        <taxon>Gunneridae</taxon>
        <taxon>Pentapetalae</taxon>
        <taxon>asterids</taxon>
        <taxon>campanulids</taxon>
        <taxon>Aquifoliales</taxon>
        <taxon>Aquifoliaceae</taxon>
        <taxon>Ilex</taxon>
    </lineage>
</organism>
<evidence type="ECO:0000313" key="3">
    <source>
        <dbReference type="EMBL" id="CAK9148637.1"/>
    </source>
</evidence>
<evidence type="ECO:0000313" key="4">
    <source>
        <dbReference type="Proteomes" id="UP001642360"/>
    </source>
</evidence>
<protein>
    <recommendedName>
        <fullName evidence="5">GDSL esterase/lipase</fullName>
    </recommendedName>
</protein>
<dbReference type="EMBL" id="CAUOFW020001773">
    <property type="protein sequence ID" value="CAK9148637.1"/>
    <property type="molecule type" value="Genomic_DNA"/>
</dbReference>